<proteinExistence type="predicted"/>
<organism evidence="2 3">
    <name type="scientific">Paenibacillus abyssi</name>
    <dbReference type="NCBI Taxonomy" id="1340531"/>
    <lineage>
        <taxon>Bacteria</taxon>
        <taxon>Bacillati</taxon>
        <taxon>Bacillota</taxon>
        <taxon>Bacilli</taxon>
        <taxon>Bacillales</taxon>
        <taxon>Paenibacillaceae</taxon>
        <taxon>Paenibacillus</taxon>
    </lineage>
</organism>
<feature type="region of interest" description="Disordered" evidence="1">
    <location>
        <begin position="56"/>
        <end position="97"/>
    </location>
</feature>
<gene>
    <name evidence="2" type="ORF">GCM10010916_07950</name>
</gene>
<reference evidence="2" key="1">
    <citation type="journal article" date="2014" name="Int. J. Syst. Evol. Microbiol.">
        <title>Complete genome sequence of Corynebacterium casei LMG S-19264T (=DSM 44701T), isolated from a smear-ripened cheese.</title>
        <authorList>
            <consortium name="US DOE Joint Genome Institute (JGI-PGF)"/>
            <person name="Walter F."/>
            <person name="Albersmeier A."/>
            <person name="Kalinowski J."/>
            <person name="Ruckert C."/>
        </authorList>
    </citation>
    <scope>NUCLEOTIDE SEQUENCE</scope>
    <source>
        <strain evidence="2">CGMCC 1.12987</strain>
    </source>
</reference>
<evidence type="ECO:0000313" key="3">
    <source>
        <dbReference type="Proteomes" id="UP000644756"/>
    </source>
</evidence>
<dbReference type="RefSeq" id="WP_188529222.1">
    <property type="nucleotide sequence ID" value="NZ_BMGR01000002.1"/>
</dbReference>
<accession>A0A917CPN2</accession>
<keyword evidence="3" id="KW-1185">Reference proteome</keyword>
<reference evidence="2" key="2">
    <citation type="submission" date="2020-09" db="EMBL/GenBank/DDBJ databases">
        <authorList>
            <person name="Sun Q."/>
            <person name="Zhou Y."/>
        </authorList>
    </citation>
    <scope>NUCLEOTIDE SEQUENCE</scope>
    <source>
        <strain evidence="2">CGMCC 1.12987</strain>
    </source>
</reference>
<name>A0A917CPN2_9BACL</name>
<sequence>MAMKKDDRVDDLVTEKDIDPEFGLFTEEPDAAGVPDATEELIERYPSETVLRVEEDPILEEPEDRIIDPVDPAAPQEEFHGTDLLNGVGNRPYEETE</sequence>
<evidence type="ECO:0000313" key="2">
    <source>
        <dbReference type="EMBL" id="GGF93007.1"/>
    </source>
</evidence>
<dbReference type="EMBL" id="BMGR01000002">
    <property type="protein sequence ID" value="GGF93007.1"/>
    <property type="molecule type" value="Genomic_DNA"/>
</dbReference>
<protein>
    <submittedName>
        <fullName evidence="2">Uncharacterized protein</fullName>
    </submittedName>
</protein>
<dbReference type="Proteomes" id="UP000644756">
    <property type="component" value="Unassembled WGS sequence"/>
</dbReference>
<comment type="caution">
    <text evidence="2">The sequence shown here is derived from an EMBL/GenBank/DDBJ whole genome shotgun (WGS) entry which is preliminary data.</text>
</comment>
<evidence type="ECO:0000256" key="1">
    <source>
        <dbReference type="SAM" id="MobiDB-lite"/>
    </source>
</evidence>
<dbReference type="AlphaFoldDB" id="A0A917CPN2"/>